<organism evidence="4 5">
    <name type="scientific">Colocasia esculenta</name>
    <name type="common">Wild taro</name>
    <name type="synonym">Arum esculentum</name>
    <dbReference type="NCBI Taxonomy" id="4460"/>
    <lineage>
        <taxon>Eukaryota</taxon>
        <taxon>Viridiplantae</taxon>
        <taxon>Streptophyta</taxon>
        <taxon>Embryophyta</taxon>
        <taxon>Tracheophyta</taxon>
        <taxon>Spermatophyta</taxon>
        <taxon>Magnoliopsida</taxon>
        <taxon>Liliopsida</taxon>
        <taxon>Araceae</taxon>
        <taxon>Aroideae</taxon>
        <taxon>Colocasieae</taxon>
        <taxon>Colocasia</taxon>
    </lineage>
</organism>
<proteinExistence type="predicted"/>
<feature type="region of interest" description="Disordered" evidence="2">
    <location>
        <begin position="160"/>
        <end position="203"/>
    </location>
</feature>
<evidence type="ECO:0000259" key="3">
    <source>
        <dbReference type="PROSITE" id="PS50158"/>
    </source>
</evidence>
<evidence type="ECO:0000313" key="5">
    <source>
        <dbReference type="Proteomes" id="UP000652761"/>
    </source>
</evidence>
<keyword evidence="1" id="KW-0862">Zinc</keyword>
<dbReference type="InterPro" id="IPR036875">
    <property type="entry name" value="Znf_CCHC_sf"/>
</dbReference>
<dbReference type="EMBL" id="NMUH01000784">
    <property type="protein sequence ID" value="MQL84756.1"/>
    <property type="molecule type" value="Genomic_DNA"/>
</dbReference>
<feature type="compositionally biased region" description="Polar residues" evidence="2">
    <location>
        <begin position="162"/>
        <end position="172"/>
    </location>
</feature>
<dbReference type="PROSITE" id="PS50158">
    <property type="entry name" value="ZF_CCHC"/>
    <property type="match status" value="1"/>
</dbReference>
<dbReference type="GO" id="GO:0008270">
    <property type="term" value="F:zinc ion binding"/>
    <property type="evidence" value="ECO:0007669"/>
    <property type="project" value="UniProtKB-KW"/>
</dbReference>
<gene>
    <name evidence="4" type="ORF">Taro_017267</name>
</gene>
<dbReference type="SMART" id="SM00343">
    <property type="entry name" value="ZnF_C2HC"/>
    <property type="match status" value="1"/>
</dbReference>
<dbReference type="AlphaFoldDB" id="A0A843UQY4"/>
<evidence type="ECO:0000256" key="1">
    <source>
        <dbReference type="PROSITE-ProRule" id="PRU00047"/>
    </source>
</evidence>
<reference evidence="4" key="1">
    <citation type="submission" date="2017-07" db="EMBL/GenBank/DDBJ databases">
        <title>Taro Niue Genome Assembly and Annotation.</title>
        <authorList>
            <person name="Atibalentja N."/>
            <person name="Keating K."/>
            <person name="Fields C.J."/>
        </authorList>
    </citation>
    <scope>NUCLEOTIDE SEQUENCE</scope>
    <source>
        <strain evidence="4">Niue_2</strain>
        <tissue evidence="4">Leaf</tissue>
    </source>
</reference>
<name>A0A843UQY4_COLES</name>
<feature type="domain" description="CCHC-type" evidence="3">
    <location>
        <begin position="44"/>
        <end position="59"/>
    </location>
</feature>
<keyword evidence="5" id="KW-1185">Reference proteome</keyword>
<feature type="region of interest" description="Disordered" evidence="2">
    <location>
        <begin position="1"/>
        <end position="36"/>
    </location>
</feature>
<comment type="caution">
    <text evidence="4">The sequence shown here is derived from an EMBL/GenBank/DDBJ whole genome shotgun (WGS) entry which is preliminary data.</text>
</comment>
<dbReference type="Gene3D" id="4.10.60.10">
    <property type="entry name" value="Zinc finger, CCHC-type"/>
    <property type="match status" value="1"/>
</dbReference>
<dbReference type="InterPro" id="IPR001878">
    <property type="entry name" value="Znf_CCHC"/>
</dbReference>
<dbReference type="Proteomes" id="UP000652761">
    <property type="component" value="Unassembled WGS sequence"/>
</dbReference>
<dbReference type="GO" id="GO:0003676">
    <property type="term" value="F:nucleic acid binding"/>
    <property type="evidence" value="ECO:0007669"/>
    <property type="project" value="InterPro"/>
</dbReference>
<evidence type="ECO:0000313" key="4">
    <source>
        <dbReference type="EMBL" id="MQL84756.1"/>
    </source>
</evidence>
<accession>A0A843UQY4</accession>
<keyword evidence="1" id="KW-0479">Metal-binding</keyword>
<dbReference type="OrthoDB" id="778489at2759"/>
<dbReference type="Pfam" id="PF00098">
    <property type="entry name" value="zf-CCHC"/>
    <property type="match status" value="1"/>
</dbReference>
<feature type="region of interest" description="Disordered" evidence="2">
    <location>
        <begin position="118"/>
        <end position="140"/>
    </location>
</feature>
<keyword evidence="1" id="KW-0863">Zinc-finger</keyword>
<protein>
    <recommendedName>
        <fullName evidence="3">CCHC-type domain-containing protein</fullName>
    </recommendedName>
</protein>
<dbReference type="SUPFAM" id="SSF57756">
    <property type="entry name" value="Retrovirus zinc finger-like domains"/>
    <property type="match status" value="1"/>
</dbReference>
<sequence length="236" mass="26855">MLSRRLQRILAKKKKLQSGRRHFKKNKDFKRTDGKDVKKGEPVCYECKKPGHIKAECPKIKKPEFRKKDSSKKFRKYKKKAMAAAWENSSDSDSKLSSCSDEEDANLAFMANTEDKCVDTPLNGVDTTSQSQRHKAEELPRLCRHSQKAGRHELQIPGISVPRSTHSYSRSTLDPVPRTASLQNWDSRSTHSQSSVSTPPPGQVDTLRKVCNLKWMAATCQPRPMGYHPRIVCPYT</sequence>
<feature type="compositionally biased region" description="Basic residues" evidence="2">
    <location>
        <begin position="1"/>
        <end position="28"/>
    </location>
</feature>
<evidence type="ECO:0000256" key="2">
    <source>
        <dbReference type="SAM" id="MobiDB-lite"/>
    </source>
</evidence>